<dbReference type="SUPFAM" id="SSF52047">
    <property type="entry name" value="RNI-like"/>
    <property type="match status" value="1"/>
</dbReference>
<keyword evidence="2" id="KW-1185">Reference proteome</keyword>
<evidence type="ECO:0000313" key="1">
    <source>
        <dbReference type="EMBL" id="CAD0107878.1"/>
    </source>
</evidence>
<name>A0A9N8KDZ2_9PEZI</name>
<dbReference type="Gene3D" id="3.80.10.10">
    <property type="entry name" value="Ribonuclease Inhibitor"/>
    <property type="match status" value="1"/>
</dbReference>
<organism evidence="1 2">
    <name type="scientific">Aureobasidium uvarum</name>
    <dbReference type="NCBI Taxonomy" id="2773716"/>
    <lineage>
        <taxon>Eukaryota</taxon>
        <taxon>Fungi</taxon>
        <taxon>Dikarya</taxon>
        <taxon>Ascomycota</taxon>
        <taxon>Pezizomycotina</taxon>
        <taxon>Dothideomycetes</taxon>
        <taxon>Dothideomycetidae</taxon>
        <taxon>Dothideales</taxon>
        <taxon>Saccotheciaceae</taxon>
        <taxon>Aureobasidium</taxon>
    </lineage>
</organism>
<dbReference type="EMBL" id="CAINUL010000002">
    <property type="protein sequence ID" value="CAD0107878.1"/>
    <property type="molecule type" value="Genomic_DNA"/>
</dbReference>
<gene>
    <name evidence="1" type="ORF">AWRI4620_LOCUS2133</name>
</gene>
<accession>A0A9N8KDZ2</accession>
<evidence type="ECO:0008006" key="3">
    <source>
        <dbReference type="Google" id="ProtNLM"/>
    </source>
</evidence>
<dbReference type="AlphaFoldDB" id="A0A9N8KDZ2"/>
<protein>
    <recommendedName>
        <fullName evidence="3">F-box domain-containing protein</fullName>
    </recommendedName>
</protein>
<dbReference type="OrthoDB" id="2305901at2759"/>
<dbReference type="Proteomes" id="UP000745764">
    <property type="component" value="Unassembled WGS sequence"/>
</dbReference>
<proteinExistence type="predicted"/>
<reference evidence="1" key="1">
    <citation type="submission" date="2020-06" db="EMBL/GenBank/DDBJ databases">
        <authorList>
            <person name="Onetto C."/>
        </authorList>
    </citation>
    <scope>NUCLEOTIDE SEQUENCE</scope>
</reference>
<evidence type="ECO:0000313" key="2">
    <source>
        <dbReference type="Proteomes" id="UP000745764"/>
    </source>
</evidence>
<sequence length="492" mass="55633">MSVKKCPRLSTELQLEILEVLAEDARHAVSEFQYDKAWRCYAQLLLPAILVNRDWATRGTDLLWREPFTPALAEIHPQRRQLYADKVQSIGLYLYRADHLDSPAAFANLSFPQLKRLEINSCPPCMSLDLRPYLSSSITSFTMLKCSHLPKSLLDLVAFCCPELRDVNLDYGAGDQRNEHFLKFLRKCKRLRELTLSSENGLRFPVDVLENLASRKQLECFCAPLNLISYRSVAAIMQDNPRLRPFRNANNLFLSIESRAVRPVLSAAESLVELQLNLADSEIDVFGLIGTLHCLETVELSFSKPKRLAMHELQSISGLTRLKELSICGPPAEPHRETGPLLVAEAWTDILFDTWISSYSHLEKLLFGVCPMDSHWISETRIVGKSCLKLTTLSMAGIHDIGVWRVSSPPLFPELRYLELGQLKPWPFSTSAEETDEYAKGLARMIYQHAPMLEKFSVGQNDLADAVVEAYEEEKGLDGSAGNVNMYDARSQ</sequence>
<comment type="caution">
    <text evidence="1">The sequence shown here is derived from an EMBL/GenBank/DDBJ whole genome shotgun (WGS) entry which is preliminary data.</text>
</comment>
<dbReference type="InterPro" id="IPR032675">
    <property type="entry name" value="LRR_dom_sf"/>
</dbReference>